<reference evidence="5" key="1">
    <citation type="journal article" date="2019" name="Int. J. Syst. Evol. Microbiol.">
        <title>The Global Catalogue of Microorganisms (GCM) 10K type strain sequencing project: providing services to taxonomists for standard genome sequencing and annotation.</title>
        <authorList>
            <consortium name="The Broad Institute Genomics Platform"/>
            <consortium name="The Broad Institute Genome Sequencing Center for Infectious Disease"/>
            <person name="Wu L."/>
            <person name="Ma J."/>
        </authorList>
    </citation>
    <scope>NUCLEOTIDE SEQUENCE [LARGE SCALE GENOMIC DNA]</scope>
    <source>
        <strain evidence="5">JCM 18326</strain>
    </source>
</reference>
<dbReference type="InterPro" id="IPR012338">
    <property type="entry name" value="Beta-lactam/transpept-like"/>
</dbReference>
<feature type="chain" id="PRO_5046298589" evidence="3">
    <location>
        <begin position="19"/>
        <end position="439"/>
    </location>
</feature>
<evidence type="ECO:0000313" key="4">
    <source>
        <dbReference type="EMBL" id="GAA4828270.1"/>
    </source>
</evidence>
<evidence type="ECO:0000256" key="2">
    <source>
        <dbReference type="ARBA" id="ARBA00022801"/>
    </source>
</evidence>
<keyword evidence="3" id="KW-0732">Signal</keyword>
<dbReference type="InterPro" id="IPR000667">
    <property type="entry name" value="Peptidase_S13"/>
</dbReference>
<dbReference type="GO" id="GO:0004180">
    <property type="term" value="F:carboxypeptidase activity"/>
    <property type="evidence" value="ECO:0007669"/>
    <property type="project" value="UniProtKB-KW"/>
</dbReference>
<dbReference type="PROSITE" id="PS51257">
    <property type="entry name" value="PROKAR_LIPOPROTEIN"/>
    <property type="match status" value="1"/>
</dbReference>
<proteinExistence type="inferred from homology"/>
<dbReference type="PANTHER" id="PTHR30023:SF0">
    <property type="entry name" value="PENICILLIN-SENSITIVE CARBOXYPEPTIDASE A"/>
    <property type="match status" value="1"/>
</dbReference>
<dbReference type="Pfam" id="PF02113">
    <property type="entry name" value="Peptidase_S13"/>
    <property type="match status" value="2"/>
</dbReference>
<organism evidence="4 5">
    <name type="scientific">Algivirga pacifica</name>
    <dbReference type="NCBI Taxonomy" id="1162670"/>
    <lineage>
        <taxon>Bacteria</taxon>
        <taxon>Pseudomonadati</taxon>
        <taxon>Bacteroidota</taxon>
        <taxon>Cytophagia</taxon>
        <taxon>Cytophagales</taxon>
        <taxon>Flammeovirgaceae</taxon>
        <taxon>Algivirga</taxon>
    </lineage>
</organism>
<keyword evidence="2" id="KW-0378">Hydrolase</keyword>
<feature type="signal peptide" evidence="3">
    <location>
        <begin position="1"/>
        <end position="18"/>
    </location>
</feature>
<sequence length="439" mass="50803">MKKNYLAFFTLLAFLLLAGCKQQQLVKQIHRTVTDSEKELQYLAGLAVYDPAKGEMIYDYHADRYFTPASNTKIYTFYTSLRILGDSIKGLEYTVRNDSLFFWGTADPSLLNPNMEQEQDRVLEFLKNRTETLVFLDKPYYEGAFGPGWAWDDYNDYYSAERSAFPIYGNVITVSKQPEEELFNLSPMAFVDSLLVIPDSSYTSVRRDLKSNIFTLRYGQNADMNEQIPFIHSSELNIQLLEDTLNREIPIQPYDPVFVNEQERYFVNSVSTDSLLKVMMQTSDNFMAEQLLLMCHNELTDEFSSRKMIRHALDSLLPELPDTPRWVDGSGLSRYNLFTPRNTVHVFNRLYHSIPQDRLFNMLAASGESGTLSRFYKAESPYIYGKTGTLSNNHSLSGYLITKSGKILIFSYMHNHYMSSSSRIKEKMEAVLKELRDLY</sequence>
<protein>
    <submittedName>
        <fullName evidence="4">D-alanyl-D-alanine carboxypeptidase/D-alanyl-D-alanine-endopeptidase</fullName>
    </submittedName>
</protein>
<comment type="caution">
    <text evidence="4">The sequence shown here is derived from an EMBL/GenBank/DDBJ whole genome shotgun (WGS) entry which is preliminary data.</text>
</comment>
<dbReference type="RefSeq" id="WP_345369996.1">
    <property type="nucleotide sequence ID" value="NZ_BAABJX010000020.1"/>
</dbReference>
<accession>A0ABP9D5J1</accession>
<comment type="similarity">
    <text evidence="1">Belongs to the peptidase S13 family.</text>
</comment>
<dbReference type="EMBL" id="BAABJX010000020">
    <property type="protein sequence ID" value="GAA4828270.1"/>
    <property type="molecule type" value="Genomic_DNA"/>
</dbReference>
<name>A0ABP9D5J1_9BACT</name>
<keyword evidence="5" id="KW-1185">Reference proteome</keyword>
<dbReference type="SUPFAM" id="SSF56601">
    <property type="entry name" value="beta-lactamase/transpeptidase-like"/>
    <property type="match status" value="1"/>
</dbReference>
<keyword evidence="4" id="KW-0645">Protease</keyword>
<evidence type="ECO:0000256" key="1">
    <source>
        <dbReference type="ARBA" id="ARBA00006096"/>
    </source>
</evidence>
<dbReference type="Gene3D" id="3.40.710.10">
    <property type="entry name" value="DD-peptidase/beta-lactamase superfamily"/>
    <property type="match status" value="2"/>
</dbReference>
<dbReference type="PRINTS" id="PR00922">
    <property type="entry name" value="DADACBPTASE3"/>
</dbReference>
<dbReference type="PANTHER" id="PTHR30023">
    <property type="entry name" value="D-ALANYL-D-ALANINE CARBOXYPEPTIDASE"/>
    <property type="match status" value="1"/>
</dbReference>
<evidence type="ECO:0000313" key="5">
    <source>
        <dbReference type="Proteomes" id="UP001500298"/>
    </source>
</evidence>
<gene>
    <name evidence="4" type="primary">dacB_1</name>
    <name evidence="4" type="ORF">GCM10023331_11620</name>
</gene>
<dbReference type="Proteomes" id="UP001500298">
    <property type="component" value="Unassembled WGS sequence"/>
</dbReference>
<evidence type="ECO:0000256" key="3">
    <source>
        <dbReference type="SAM" id="SignalP"/>
    </source>
</evidence>
<keyword evidence="4" id="KW-0121">Carboxypeptidase</keyword>